<sequence length="203" mass="22689">MPPIKLIMKLFIFGTLLLANGIIASPVTNNLRIIPGTLNSKRANDQFYDPKCYMYCGGIVNEQNLPPVAEVLELANQLKARGTELCSITRPQGSTKRTYTTIARSANAEVTIWFNERYPNVYHAAYECQALGDYVAKIAKMPTEEDPFGCQTKYGTVVGSHDVTTCFHKELLYTGDPPLDAPGLRIDVVIPDWHKFYIQENPS</sequence>
<name>A0A9P4KBH8_9PLEO</name>
<reference evidence="3" key="1">
    <citation type="journal article" date="2020" name="Stud. Mycol.">
        <title>101 Dothideomycetes genomes: A test case for predicting lifestyles and emergence of pathogens.</title>
        <authorList>
            <person name="Haridas S."/>
            <person name="Albert R."/>
            <person name="Binder M."/>
            <person name="Bloem J."/>
            <person name="LaButti K."/>
            <person name="Salamov A."/>
            <person name="Andreopoulos B."/>
            <person name="Baker S."/>
            <person name="Barry K."/>
            <person name="Bills G."/>
            <person name="Bluhm B."/>
            <person name="Cannon C."/>
            <person name="Castanera R."/>
            <person name="Culley D."/>
            <person name="Daum C."/>
            <person name="Ezra D."/>
            <person name="Gonzalez J."/>
            <person name="Henrissat B."/>
            <person name="Kuo A."/>
            <person name="Liang C."/>
            <person name="Lipzen A."/>
            <person name="Lutzoni F."/>
            <person name="Magnuson J."/>
            <person name="Mondo S."/>
            <person name="Nolan M."/>
            <person name="Ohm R."/>
            <person name="Pangilinan J."/>
            <person name="Park H.-J."/>
            <person name="Ramirez L."/>
            <person name="Alfaro M."/>
            <person name="Sun H."/>
            <person name="Tritt A."/>
            <person name="Yoshinaga Y."/>
            <person name="Zwiers L.-H."/>
            <person name="Turgeon B."/>
            <person name="Goodwin S."/>
            <person name="Spatafora J."/>
            <person name="Crous P."/>
            <person name="Grigoriev I."/>
        </authorList>
    </citation>
    <scope>NUCLEOTIDE SEQUENCE [LARGE SCALE GENOMIC DNA]</scope>
    <source>
        <strain evidence="3">CBS 304.66</strain>
    </source>
</reference>
<evidence type="ECO:0000313" key="2">
    <source>
        <dbReference type="EMBL" id="KAF2265490.1"/>
    </source>
</evidence>
<keyword evidence="1" id="KW-0732">Signal</keyword>
<comment type="caution">
    <text evidence="2">The sequence shown here is derived from an EMBL/GenBank/DDBJ whole genome shotgun (WGS) entry which is preliminary data.</text>
</comment>
<accession>A0A9P4KBH8</accession>
<dbReference type="AlphaFoldDB" id="A0A9P4KBH8"/>
<proteinExistence type="predicted"/>
<evidence type="ECO:0000313" key="3">
    <source>
        <dbReference type="Proteomes" id="UP000800093"/>
    </source>
</evidence>
<feature type="chain" id="PRO_5040324134" evidence="1">
    <location>
        <begin position="25"/>
        <end position="203"/>
    </location>
</feature>
<evidence type="ECO:0000256" key="1">
    <source>
        <dbReference type="SAM" id="SignalP"/>
    </source>
</evidence>
<dbReference type="EMBL" id="ML986605">
    <property type="protein sequence ID" value="KAF2265490.1"/>
    <property type="molecule type" value="Genomic_DNA"/>
</dbReference>
<dbReference type="Proteomes" id="UP000800093">
    <property type="component" value="Unassembled WGS sequence"/>
</dbReference>
<dbReference type="OrthoDB" id="10635292at2759"/>
<keyword evidence="3" id="KW-1185">Reference proteome</keyword>
<organism evidence="2 3">
    <name type="scientific">Lojkania enalia</name>
    <dbReference type="NCBI Taxonomy" id="147567"/>
    <lineage>
        <taxon>Eukaryota</taxon>
        <taxon>Fungi</taxon>
        <taxon>Dikarya</taxon>
        <taxon>Ascomycota</taxon>
        <taxon>Pezizomycotina</taxon>
        <taxon>Dothideomycetes</taxon>
        <taxon>Pleosporomycetidae</taxon>
        <taxon>Pleosporales</taxon>
        <taxon>Pleosporales incertae sedis</taxon>
        <taxon>Lojkania</taxon>
    </lineage>
</organism>
<gene>
    <name evidence="2" type="ORF">CC78DRAFT_532390</name>
</gene>
<feature type="signal peptide" evidence="1">
    <location>
        <begin position="1"/>
        <end position="24"/>
    </location>
</feature>
<protein>
    <submittedName>
        <fullName evidence="2">Uncharacterized protein</fullName>
    </submittedName>
</protein>